<evidence type="ECO:0000313" key="3">
    <source>
        <dbReference type="Proteomes" id="UP000053927"/>
    </source>
</evidence>
<dbReference type="RefSeq" id="XP_007311048.1">
    <property type="nucleotide sequence ID" value="XM_007310986.1"/>
</dbReference>
<dbReference type="OMA" id="FIGCIDG"/>
<dbReference type="AlphaFoldDB" id="R7RWP9"/>
<reference evidence="3" key="1">
    <citation type="journal article" date="2012" name="Science">
        <title>The Paleozoic origin of enzymatic lignin decomposition reconstructed from 31 fungal genomes.</title>
        <authorList>
            <person name="Floudas D."/>
            <person name="Binder M."/>
            <person name="Riley R."/>
            <person name="Barry K."/>
            <person name="Blanchette R.A."/>
            <person name="Henrissat B."/>
            <person name="Martinez A.T."/>
            <person name="Otillar R."/>
            <person name="Spatafora J.W."/>
            <person name="Yadav J.S."/>
            <person name="Aerts A."/>
            <person name="Benoit I."/>
            <person name="Boyd A."/>
            <person name="Carlson A."/>
            <person name="Copeland A."/>
            <person name="Coutinho P.M."/>
            <person name="de Vries R.P."/>
            <person name="Ferreira P."/>
            <person name="Findley K."/>
            <person name="Foster B."/>
            <person name="Gaskell J."/>
            <person name="Glotzer D."/>
            <person name="Gorecki P."/>
            <person name="Heitman J."/>
            <person name="Hesse C."/>
            <person name="Hori C."/>
            <person name="Igarashi K."/>
            <person name="Jurgens J.A."/>
            <person name="Kallen N."/>
            <person name="Kersten P."/>
            <person name="Kohler A."/>
            <person name="Kuees U."/>
            <person name="Kumar T.K.A."/>
            <person name="Kuo A."/>
            <person name="LaButti K."/>
            <person name="Larrondo L.F."/>
            <person name="Lindquist E."/>
            <person name="Ling A."/>
            <person name="Lombard V."/>
            <person name="Lucas S."/>
            <person name="Lundell T."/>
            <person name="Martin R."/>
            <person name="McLaughlin D.J."/>
            <person name="Morgenstern I."/>
            <person name="Morin E."/>
            <person name="Murat C."/>
            <person name="Nagy L.G."/>
            <person name="Nolan M."/>
            <person name="Ohm R.A."/>
            <person name="Patyshakuliyeva A."/>
            <person name="Rokas A."/>
            <person name="Ruiz-Duenas F.J."/>
            <person name="Sabat G."/>
            <person name="Salamov A."/>
            <person name="Samejima M."/>
            <person name="Schmutz J."/>
            <person name="Slot J.C."/>
            <person name="St John F."/>
            <person name="Stenlid J."/>
            <person name="Sun H."/>
            <person name="Sun S."/>
            <person name="Syed K."/>
            <person name="Tsang A."/>
            <person name="Wiebenga A."/>
            <person name="Young D."/>
            <person name="Pisabarro A."/>
            <person name="Eastwood D.C."/>
            <person name="Martin F."/>
            <person name="Cullen D."/>
            <person name="Grigoriev I.V."/>
            <person name="Hibbett D.S."/>
        </authorList>
    </citation>
    <scope>NUCLEOTIDE SEQUENCE [LARGE SCALE GENOMIC DNA]</scope>
    <source>
        <strain evidence="3">FP-91666</strain>
    </source>
</reference>
<organism evidence="2 3">
    <name type="scientific">Stereum hirsutum (strain FP-91666)</name>
    <name type="common">White-rot fungus</name>
    <dbReference type="NCBI Taxonomy" id="721885"/>
    <lineage>
        <taxon>Eukaryota</taxon>
        <taxon>Fungi</taxon>
        <taxon>Dikarya</taxon>
        <taxon>Basidiomycota</taxon>
        <taxon>Agaricomycotina</taxon>
        <taxon>Agaricomycetes</taxon>
        <taxon>Russulales</taxon>
        <taxon>Stereaceae</taxon>
        <taxon>Stereum</taxon>
    </lineage>
</organism>
<dbReference type="InterPro" id="IPR051678">
    <property type="entry name" value="AGP_Transferase"/>
</dbReference>
<dbReference type="eggNOG" id="ENOG502SQI6">
    <property type="taxonomic scope" value="Eukaryota"/>
</dbReference>
<name>R7RWP9_STEHR</name>
<proteinExistence type="predicted"/>
<sequence length="268" mass="30752">MLIALIIEIYVAIRSWYDRSWHRRNKGRIKRLPFSLVLKIGMDNVASESATVRFVRSNTTIPIPHVIASDSAFGKTYMLMRRVDGISLEFAWHDLDTRQRANVVEQLRSFVTQLRTLSPALSRGHGVGAVCALNNAPLFDSRITSVAPIGPFPNERAFNDYLITVAEPYMDETTLPAIRARMRDDHHICFTHGDLAPRNIFVQGDTVTAIIDWEEAGWYPEHWEIVKALWCTLKDPEWLRAVRHIVAGDLEREWMLDRELTDHMVGAF</sequence>
<dbReference type="Gene3D" id="3.90.1200.10">
    <property type="match status" value="1"/>
</dbReference>
<keyword evidence="2" id="KW-0418">Kinase</keyword>
<evidence type="ECO:0000259" key="1">
    <source>
        <dbReference type="Pfam" id="PF01636"/>
    </source>
</evidence>
<dbReference type="SUPFAM" id="SSF56112">
    <property type="entry name" value="Protein kinase-like (PK-like)"/>
    <property type="match status" value="1"/>
</dbReference>
<dbReference type="InterPro" id="IPR002575">
    <property type="entry name" value="Aminoglycoside_PTrfase"/>
</dbReference>
<dbReference type="PANTHER" id="PTHR21310">
    <property type="entry name" value="AMINOGLYCOSIDE PHOSPHOTRANSFERASE-RELATED-RELATED"/>
    <property type="match status" value="1"/>
</dbReference>
<feature type="domain" description="Aminoglycoside phosphotransferase" evidence="1">
    <location>
        <begin position="45"/>
        <end position="244"/>
    </location>
</feature>
<keyword evidence="3" id="KW-1185">Reference proteome</keyword>
<keyword evidence="2" id="KW-0808">Transferase</keyword>
<dbReference type="InterPro" id="IPR011009">
    <property type="entry name" value="Kinase-like_dom_sf"/>
</dbReference>
<gene>
    <name evidence="2" type="ORF">STEHIDRAFT_69010</name>
</gene>
<dbReference type="GO" id="GO:0016301">
    <property type="term" value="F:kinase activity"/>
    <property type="evidence" value="ECO:0007669"/>
    <property type="project" value="UniProtKB-KW"/>
</dbReference>
<dbReference type="Proteomes" id="UP000053927">
    <property type="component" value="Unassembled WGS sequence"/>
</dbReference>
<accession>R7RWP9</accession>
<dbReference type="Pfam" id="PF01636">
    <property type="entry name" value="APH"/>
    <property type="match status" value="1"/>
</dbReference>
<dbReference type="GeneID" id="18806488"/>
<dbReference type="EMBL" id="JH687401">
    <property type="protein sequence ID" value="EIM79801.1"/>
    <property type="molecule type" value="Genomic_DNA"/>
</dbReference>
<protein>
    <submittedName>
        <fullName evidence="2">Kinase-like protein</fullName>
    </submittedName>
</protein>
<dbReference type="CDD" id="cd05120">
    <property type="entry name" value="APH_ChoK_like"/>
    <property type="match status" value="1"/>
</dbReference>
<dbReference type="PANTHER" id="PTHR21310:SF58">
    <property type="entry name" value="AMINOGLYCOSIDE PHOSPHOTRANSFERASE DOMAIN-CONTAINING PROTEIN"/>
    <property type="match status" value="1"/>
</dbReference>
<evidence type="ECO:0000313" key="2">
    <source>
        <dbReference type="EMBL" id="EIM79801.1"/>
    </source>
</evidence>
<dbReference type="KEGG" id="shs:STEHIDRAFT_69010"/>
<dbReference type="OrthoDB" id="5404599at2759"/>
<dbReference type="Gene3D" id="3.30.200.150">
    <property type="match status" value="1"/>
</dbReference>